<proteinExistence type="predicted"/>
<keyword evidence="2" id="KW-1185">Reference proteome</keyword>
<gene>
    <name evidence="1" type="ORF">Q9L58_001947</name>
</gene>
<evidence type="ECO:0000313" key="1">
    <source>
        <dbReference type="EMBL" id="KAL0639065.1"/>
    </source>
</evidence>
<name>A0ABR3GSZ7_9PEZI</name>
<organism evidence="1 2">
    <name type="scientific">Discina gigas</name>
    <dbReference type="NCBI Taxonomy" id="1032678"/>
    <lineage>
        <taxon>Eukaryota</taxon>
        <taxon>Fungi</taxon>
        <taxon>Dikarya</taxon>
        <taxon>Ascomycota</taxon>
        <taxon>Pezizomycotina</taxon>
        <taxon>Pezizomycetes</taxon>
        <taxon>Pezizales</taxon>
        <taxon>Discinaceae</taxon>
        <taxon>Discina</taxon>
    </lineage>
</organism>
<reference evidence="1 2" key="1">
    <citation type="submission" date="2024-02" db="EMBL/GenBank/DDBJ databases">
        <title>Discinaceae phylogenomics.</title>
        <authorList>
            <person name="Dirks A.C."/>
            <person name="James T.Y."/>
        </authorList>
    </citation>
    <scope>NUCLEOTIDE SEQUENCE [LARGE SCALE GENOMIC DNA]</scope>
    <source>
        <strain evidence="1 2">ACD0624</strain>
    </source>
</reference>
<dbReference type="EMBL" id="JBBBZM010000015">
    <property type="protein sequence ID" value="KAL0639065.1"/>
    <property type="molecule type" value="Genomic_DNA"/>
</dbReference>
<sequence>MTKVFSSMKSSFDQITEQLQKVDTATHKPSMEDRCRLLKKEFEKPVAMWTEARHPTSEDVNC</sequence>
<evidence type="ECO:0000313" key="2">
    <source>
        <dbReference type="Proteomes" id="UP001447188"/>
    </source>
</evidence>
<dbReference type="Proteomes" id="UP001447188">
    <property type="component" value="Unassembled WGS sequence"/>
</dbReference>
<accession>A0ABR3GSZ7</accession>
<protein>
    <submittedName>
        <fullName evidence="1">Uncharacterized protein</fullName>
    </submittedName>
</protein>
<comment type="caution">
    <text evidence="1">The sequence shown here is derived from an EMBL/GenBank/DDBJ whole genome shotgun (WGS) entry which is preliminary data.</text>
</comment>